<reference evidence="16" key="1">
    <citation type="submission" date="2022-01" db="EMBL/GenBank/DDBJ databases">
        <title>Paenibacillus spongiae sp. nov., isolated from marine sponge.</title>
        <authorList>
            <person name="Li Z."/>
            <person name="Zhang M."/>
        </authorList>
    </citation>
    <scope>NUCLEOTIDE SEQUENCE</scope>
    <source>
        <strain evidence="16">PHS-Z3</strain>
    </source>
</reference>
<dbReference type="InterPro" id="IPR036890">
    <property type="entry name" value="HATPase_C_sf"/>
</dbReference>
<keyword evidence="5" id="KW-0808">Transferase</keyword>
<evidence type="ECO:0000256" key="4">
    <source>
        <dbReference type="ARBA" id="ARBA00022475"/>
    </source>
</evidence>
<organism evidence="16 17">
    <name type="scientific">Paenibacillus spongiae</name>
    <dbReference type="NCBI Taxonomy" id="2909671"/>
    <lineage>
        <taxon>Bacteria</taxon>
        <taxon>Bacillati</taxon>
        <taxon>Bacillota</taxon>
        <taxon>Bacilli</taxon>
        <taxon>Bacillales</taxon>
        <taxon>Paenibacillaceae</taxon>
        <taxon>Paenibacillus</taxon>
    </lineage>
</organism>
<keyword evidence="9" id="KW-0067">ATP-binding</keyword>
<feature type="region of interest" description="Disordered" evidence="13">
    <location>
        <begin position="375"/>
        <end position="394"/>
    </location>
</feature>
<keyword evidence="12 14" id="KW-0472">Membrane</keyword>
<dbReference type="Proteomes" id="UP001057877">
    <property type="component" value="Chromosome"/>
</dbReference>
<dbReference type="EC" id="2.7.13.3" evidence="3"/>
<evidence type="ECO:0000256" key="10">
    <source>
        <dbReference type="ARBA" id="ARBA00022989"/>
    </source>
</evidence>
<dbReference type="Pfam" id="PF07730">
    <property type="entry name" value="HisKA_3"/>
    <property type="match status" value="1"/>
</dbReference>
<evidence type="ECO:0000256" key="9">
    <source>
        <dbReference type="ARBA" id="ARBA00022840"/>
    </source>
</evidence>
<dbReference type="SMART" id="SM00387">
    <property type="entry name" value="HATPase_c"/>
    <property type="match status" value="1"/>
</dbReference>
<protein>
    <recommendedName>
        <fullName evidence="3">histidine kinase</fullName>
        <ecNumber evidence="3">2.7.13.3</ecNumber>
    </recommendedName>
</protein>
<keyword evidence="8 16" id="KW-0418">Kinase</keyword>
<keyword evidence="17" id="KW-1185">Reference proteome</keyword>
<feature type="compositionally biased region" description="Basic and acidic residues" evidence="13">
    <location>
        <begin position="25"/>
        <end position="41"/>
    </location>
</feature>
<evidence type="ECO:0000313" key="17">
    <source>
        <dbReference type="Proteomes" id="UP001057877"/>
    </source>
</evidence>
<dbReference type="InterPro" id="IPR050482">
    <property type="entry name" value="Sensor_HK_TwoCompSys"/>
</dbReference>
<feature type="domain" description="Histidine kinase" evidence="15">
    <location>
        <begin position="178"/>
        <end position="372"/>
    </location>
</feature>
<evidence type="ECO:0000256" key="14">
    <source>
        <dbReference type="SAM" id="Phobius"/>
    </source>
</evidence>
<dbReference type="PANTHER" id="PTHR24421">
    <property type="entry name" value="NITRATE/NITRITE SENSOR PROTEIN NARX-RELATED"/>
    <property type="match status" value="1"/>
</dbReference>
<proteinExistence type="predicted"/>
<dbReference type="InterPro" id="IPR005467">
    <property type="entry name" value="His_kinase_dom"/>
</dbReference>
<evidence type="ECO:0000256" key="8">
    <source>
        <dbReference type="ARBA" id="ARBA00022777"/>
    </source>
</evidence>
<evidence type="ECO:0000256" key="6">
    <source>
        <dbReference type="ARBA" id="ARBA00022692"/>
    </source>
</evidence>
<keyword evidence="4" id="KW-1003">Cell membrane</keyword>
<dbReference type="CDD" id="cd16917">
    <property type="entry name" value="HATPase_UhpB-NarQ-NarX-like"/>
    <property type="match status" value="1"/>
</dbReference>
<evidence type="ECO:0000256" key="7">
    <source>
        <dbReference type="ARBA" id="ARBA00022741"/>
    </source>
</evidence>
<name>A0ABY5SCT3_9BACL</name>
<dbReference type="GO" id="GO:0016301">
    <property type="term" value="F:kinase activity"/>
    <property type="evidence" value="ECO:0007669"/>
    <property type="project" value="UniProtKB-KW"/>
</dbReference>
<sequence length="394" mass="43370">MSYGSSSERASGEEANLSMPEEASGTDKKPPSAQADKRGDDSLPPLPSYPSGQGGPQREQTKRGNAVETVIWMLVILGLIVLVMQGTGYFKLFALQSKAAAFGLTVIAGALVVAAAYSYLQGIKLRAAIKRLTEQQRRNKRVTLPPAEGELELEGDKVEDDVRTEQVRFSAVIEERQRLARELHDAVSQQLFAISMTATAVSRTLEKDWERAKRQVHLIEEMASVAQSEMRALLLHLRPVHLDGKNLAQALRSLVDELKQKVPMDISLEVDDSVKIATEAEDHLFRIVQEALSNSLRHSKADRLDIYFQRHGNDARLTIRDNGVGFDLEAKKQTSYGLLTMDERVNVLGGTMKLITSPGQGVIIDIWIPLVSHEGRDSGTNGGNGSDGNNRTTY</sequence>
<keyword evidence="11" id="KW-0902">Two-component regulatory system</keyword>
<evidence type="ECO:0000256" key="2">
    <source>
        <dbReference type="ARBA" id="ARBA00004651"/>
    </source>
</evidence>
<dbReference type="Gene3D" id="3.30.565.10">
    <property type="entry name" value="Histidine kinase-like ATPase, C-terminal domain"/>
    <property type="match status" value="1"/>
</dbReference>
<dbReference type="EMBL" id="CP091430">
    <property type="protein sequence ID" value="UVI31358.1"/>
    <property type="molecule type" value="Genomic_DNA"/>
</dbReference>
<dbReference type="PANTHER" id="PTHR24421:SF37">
    <property type="entry name" value="SENSOR HISTIDINE KINASE NARS"/>
    <property type="match status" value="1"/>
</dbReference>
<evidence type="ECO:0000256" key="3">
    <source>
        <dbReference type="ARBA" id="ARBA00012438"/>
    </source>
</evidence>
<evidence type="ECO:0000256" key="12">
    <source>
        <dbReference type="ARBA" id="ARBA00023136"/>
    </source>
</evidence>
<evidence type="ECO:0000256" key="11">
    <source>
        <dbReference type="ARBA" id="ARBA00023012"/>
    </source>
</evidence>
<dbReference type="RefSeq" id="WP_258387420.1">
    <property type="nucleotide sequence ID" value="NZ_CP091430.1"/>
</dbReference>
<feature type="region of interest" description="Disordered" evidence="13">
    <location>
        <begin position="1"/>
        <end position="62"/>
    </location>
</feature>
<dbReference type="PROSITE" id="PS50109">
    <property type="entry name" value="HIS_KIN"/>
    <property type="match status" value="1"/>
</dbReference>
<evidence type="ECO:0000259" key="15">
    <source>
        <dbReference type="PROSITE" id="PS50109"/>
    </source>
</evidence>
<feature type="transmembrane region" description="Helical" evidence="14">
    <location>
        <begin position="66"/>
        <end position="87"/>
    </location>
</feature>
<feature type="compositionally biased region" description="Low complexity" evidence="13">
    <location>
        <begin position="1"/>
        <end position="15"/>
    </location>
</feature>
<dbReference type="Pfam" id="PF02518">
    <property type="entry name" value="HATPase_c"/>
    <property type="match status" value="1"/>
</dbReference>
<feature type="transmembrane region" description="Helical" evidence="14">
    <location>
        <begin position="99"/>
        <end position="120"/>
    </location>
</feature>
<dbReference type="SUPFAM" id="SSF55874">
    <property type="entry name" value="ATPase domain of HSP90 chaperone/DNA topoisomerase II/histidine kinase"/>
    <property type="match status" value="1"/>
</dbReference>
<keyword evidence="6 14" id="KW-0812">Transmembrane</keyword>
<gene>
    <name evidence="16" type="ORF">L1F29_05905</name>
</gene>
<evidence type="ECO:0000256" key="13">
    <source>
        <dbReference type="SAM" id="MobiDB-lite"/>
    </source>
</evidence>
<evidence type="ECO:0000256" key="5">
    <source>
        <dbReference type="ARBA" id="ARBA00022679"/>
    </source>
</evidence>
<dbReference type="InterPro" id="IPR003594">
    <property type="entry name" value="HATPase_dom"/>
</dbReference>
<dbReference type="Gene3D" id="1.20.5.1930">
    <property type="match status" value="1"/>
</dbReference>
<evidence type="ECO:0000256" key="1">
    <source>
        <dbReference type="ARBA" id="ARBA00000085"/>
    </source>
</evidence>
<comment type="catalytic activity">
    <reaction evidence="1">
        <text>ATP + protein L-histidine = ADP + protein N-phospho-L-histidine.</text>
        <dbReference type="EC" id="2.7.13.3"/>
    </reaction>
</comment>
<keyword evidence="7" id="KW-0547">Nucleotide-binding</keyword>
<dbReference type="InterPro" id="IPR011712">
    <property type="entry name" value="Sig_transdc_His_kin_sub3_dim/P"/>
</dbReference>
<keyword evidence="10 14" id="KW-1133">Transmembrane helix</keyword>
<accession>A0ABY5SCT3</accession>
<comment type="subcellular location">
    <subcellularLocation>
        <location evidence="2">Cell membrane</location>
        <topology evidence="2">Multi-pass membrane protein</topology>
    </subcellularLocation>
</comment>
<evidence type="ECO:0000313" key="16">
    <source>
        <dbReference type="EMBL" id="UVI31358.1"/>
    </source>
</evidence>